<dbReference type="InterPro" id="IPR036909">
    <property type="entry name" value="Cyt_c-like_dom_sf"/>
</dbReference>
<evidence type="ECO:0000256" key="5">
    <source>
        <dbReference type="SAM" id="SignalP"/>
    </source>
</evidence>
<evidence type="ECO:0000259" key="6">
    <source>
        <dbReference type="PROSITE" id="PS51007"/>
    </source>
</evidence>
<accession>A0A239GTQ0</accession>
<dbReference type="Proteomes" id="UP000198426">
    <property type="component" value="Unassembled WGS sequence"/>
</dbReference>
<keyword evidence="8" id="KW-1185">Reference proteome</keyword>
<evidence type="ECO:0000313" key="7">
    <source>
        <dbReference type="EMBL" id="SNS72212.1"/>
    </source>
</evidence>
<evidence type="ECO:0000256" key="4">
    <source>
        <dbReference type="PROSITE-ProRule" id="PRU00433"/>
    </source>
</evidence>
<dbReference type="EMBL" id="FZOY01000003">
    <property type="protein sequence ID" value="SNS72212.1"/>
    <property type="molecule type" value="Genomic_DNA"/>
</dbReference>
<reference evidence="7 8" key="1">
    <citation type="submission" date="2017-06" db="EMBL/GenBank/DDBJ databases">
        <authorList>
            <person name="Kim H.J."/>
            <person name="Triplett B.A."/>
        </authorList>
    </citation>
    <scope>NUCLEOTIDE SEQUENCE [LARGE SCALE GENOMIC DNA]</scope>
    <source>
        <strain evidence="7 8">DSM 29339</strain>
    </source>
</reference>
<organism evidence="7 8">
    <name type="scientific">Tropicimonas sediminicola</name>
    <dbReference type="NCBI Taxonomy" id="1031541"/>
    <lineage>
        <taxon>Bacteria</taxon>
        <taxon>Pseudomonadati</taxon>
        <taxon>Pseudomonadota</taxon>
        <taxon>Alphaproteobacteria</taxon>
        <taxon>Rhodobacterales</taxon>
        <taxon>Roseobacteraceae</taxon>
        <taxon>Tropicimonas</taxon>
    </lineage>
</organism>
<proteinExistence type="predicted"/>
<gene>
    <name evidence="7" type="ORF">SAMN05421757_10391</name>
</gene>
<keyword evidence="5" id="KW-0732">Signal</keyword>
<keyword evidence="3 4" id="KW-0408">Iron</keyword>
<dbReference type="RefSeq" id="WP_089232697.1">
    <property type="nucleotide sequence ID" value="NZ_FZOY01000003.1"/>
</dbReference>
<keyword evidence="1 4" id="KW-0349">Heme</keyword>
<dbReference type="Gene3D" id="1.10.760.10">
    <property type="entry name" value="Cytochrome c-like domain"/>
    <property type="match status" value="1"/>
</dbReference>
<dbReference type="GO" id="GO:0046872">
    <property type="term" value="F:metal ion binding"/>
    <property type="evidence" value="ECO:0007669"/>
    <property type="project" value="UniProtKB-KW"/>
</dbReference>
<dbReference type="GO" id="GO:0009055">
    <property type="term" value="F:electron transfer activity"/>
    <property type="evidence" value="ECO:0007669"/>
    <property type="project" value="InterPro"/>
</dbReference>
<evidence type="ECO:0000256" key="3">
    <source>
        <dbReference type="ARBA" id="ARBA00023004"/>
    </source>
</evidence>
<sequence length="104" mass="11541">MKRIILTTILALWAGAGLAQSAGDAEAGKLLADQYCARCHDVSADGAFKQMPPSFKAISAYWGEDQIWSRIMFPVHTSMPAMWDFMMPENVSHVTAYILSLEEM</sequence>
<evidence type="ECO:0000256" key="1">
    <source>
        <dbReference type="ARBA" id="ARBA00022617"/>
    </source>
</evidence>
<evidence type="ECO:0000256" key="2">
    <source>
        <dbReference type="ARBA" id="ARBA00022723"/>
    </source>
</evidence>
<dbReference type="PROSITE" id="PS51007">
    <property type="entry name" value="CYTC"/>
    <property type="match status" value="1"/>
</dbReference>
<dbReference type="GO" id="GO:0020037">
    <property type="term" value="F:heme binding"/>
    <property type="evidence" value="ECO:0007669"/>
    <property type="project" value="InterPro"/>
</dbReference>
<feature type="signal peptide" evidence="5">
    <location>
        <begin position="1"/>
        <end position="21"/>
    </location>
</feature>
<keyword evidence="2 4" id="KW-0479">Metal-binding</keyword>
<feature type="chain" id="PRO_5013167529" evidence="5">
    <location>
        <begin position="22"/>
        <end position="104"/>
    </location>
</feature>
<dbReference type="InterPro" id="IPR009056">
    <property type="entry name" value="Cyt_c-like_dom"/>
</dbReference>
<dbReference type="Pfam" id="PF13442">
    <property type="entry name" value="Cytochrome_CBB3"/>
    <property type="match status" value="1"/>
</dbReference>
<name>A0A239GTQ0_9RHOB</name>
<feature type="domain" description="Cytochrome c" evidence="6">
    <location>
        <begin position="23"/>
        <end position="102"/>
    </location>
</feature>
<dbReference type="OrthoDB" id="7873796at2"/>
<protein>
    <submittedName>
        <fullName evidence="7">Cytochrome C oxidase, cbb3-type, subunit III</fullName>
    </submittedName>
</protein>
<dbReference type="AlphaFoldDB" id="A0A239GTQ0"/>
<dbReference type="SUPFAM" id="SSF46626">
    <property type="entry name" value="Cytochrome c"/>
    <property type="match status" value="1"/>
</dbReference>
<evidence type="ECO:0000313" key="8">
    <source>
        <dbReference type="Proteomes" id="UP000198426"/>
    </source>
</evidence>